<dbReference type="Proteomes" id="UP000182829">
    <property type="component" value="Unassembled WGS sequence"/>
</dbReference>
<proteinExistence type="predicted"/>
<protein>
    <submittedName>
        <fullName evidence="2">Uncharacterized protein</fullName>
    </submittedName>
</protein>
<dbReference type="AlphaFoldDB" id="A0A1I3LDG5"/>
<evidence type="ECO:0000313" key="3">
    <source>
        <dbReference type="Proteomes" id="UP000182829"/>
    </source>
</evidence>
<dbReference type="OMA" id="KPRDMEK"/>
<dbReference type="EMBL" id="FORO01000006">
    <property type="protein sequence ID" value="SFI82778.1"/>
    <property type="molecule type" value="Genomic_DNA"/>
</dbReference>
<gene>
    <name evidence="2" type="ORF">SAMN05443661_106116</name>
</gene>
<reference evidence="2 3" key="1">
    <citation type="submission" date="2016-10" db="EMBL/GenBank/DDBJ databases">
        <authorList>
            <person name="de Groot N.N."/>
        </authorList>
    </citation>
    <scope>NUCLEOTIDE SEQUENCE [LARGE SCALE GENOMIC DNA]</scope>
    <source>
        <strain evidence="2 3">SP2</strain>
    </source>
</reference>
<organism evidence="2 3">
    <name type="scientific">Natronobacterium gregoryi</name>
    <dbReference type="NCBI Taxonomy" id="44930"/>
    <lineage>
        <taxon>Archaea</taxon>
        <taxon>Methanobacteriati</taxon>
        <taxon>Methanobacteriota</taxon>
        <taxon>Stenosarchaea group</taxon>
        <taxon>Halobacteria</taxon>
        <taxon>Halobacteriales</taxon>
        <taxon>Natrialbaceae</taxon>
        <taxon>Natronobacterium</taxon>
    </lineage>
</organism>
<keyword evidence="1" id="KW-1133">Transmembrane helix</keyword>
<keyword evidence="1" id="KW-0472">Membrane</keyword>
<accession>A0A1I3LDG5</accession>
<feature type="transmembrane region" description="Helical" evidence="1">
    <location>
        <begin position="58"/>
        <end position="84"/>
    </location>
</feature>
<evidence type="ECO:0000313" key="2">
    <source>
        <dbReference type="EMBL" id="SFI82778.1"/>
    </source>
</evidence>
<sequence>MSSPRRRRFCTTATRGPTVFPNTGRWLIFGVVLIPVYVVVIAWFTGVPRDTKTGLLGVGYLVGLTSGMWAEMFVLTILIGPVFFGSVPEPIGSVGP</sequence>
<name>A0A1I3LDG5_9EURY</name>
<evidence type="ECO:0000256" key="1">
    <source>
        <dbReference type="SAM" id="Phobius"/>
    </source>
</evidence>
<feature type="transmembrane region" description="Helical" evidence="1">
    <location>
        <begin position="26"/>
        <end position="46"/>
    </location>
</feature>
<keyword evidence="1" id="KW-0812">Transmembrane</keyword>